<comment type="caution">
    <text evidence="1">The sequence shown here is derived from an EMBL/GenBank/DDBJ whole genome shotgun (WGS) entry which is preliminary data.</text>
</comment>
<organism evidence="1 2">
    <name type="scientific">Fasciola gigantica</name>
    <name type="common">Giant liver fluke</name>
    <dbReference type="NCBI Taxonomy" id="46835"/>
    <lineage>
        <taxon>Eukaryota</taxon>
        <taxon>Metazoa</taxon>
        <taxon>Spiralia</taxon>
        <taxon>Lophotrochozoa</taxon>
        <taxon>Platyhelminthes</taxon>
        <taxon>Trematoda</taxon>
        <taxon>Digenea</taxon>
        <taxon>Plagiorchiida</taxon>
        <taxon>Echinostomata</taxon>
        <taxon>Echinostomatoidea</taxon>
        <taxon>Fasciolidae</taxon>
        <taxon>Fasciola</taxon>
    </lineage>
</organism>
<gene>
    <name evidence="1" type="ORF">FGIG_06553</name>
</gene>
<dbReference type="EMBL" id="SUNJ01001961">
    <property type="protein sequence ID" value="TPP66374.1"/>
    <property type="molecule type" value="Genomic_DNA"/>
</dbReference>
<accession>A0A504YXY4</accession>
<evidence type="ECO:0000313" key="1">
    <source>
        <dbReference type="EMBL" id="TPP66374.1"/>
    </source>
</evidence>
<reference evidence="1 2" key="1">
    <citation type="submission" date="2019-04" db="EMBL/GenBank/DDBJ databases">
        <title>Annotation for the trematode Fasciola gigantica.</title>
        <authorList>
            <person name="Choi Y.-J."/>
        </authorList>
    </citation>
    <scope>NUCLEOTIDE SEQUENCE [LARGE SCALE GENOMIC DNA]</scope>
    <source>
        <strain evidence="1">Uganda_cow_1</strain>
    </source>
</reference>
<evidence type="ECO:0000313" key="2">
    <source>
        <dbReference type="Proteomes" id="UP000316759"/>
    </source>
</evidence>
<dbReference type="AlphaFoldDB" id="A0A504YXY4"/>
<protein>
    <submittedName>
        <fullName evidence="1">Uncharacterized protein</fullName>
    </submittedName>
</protein>
<keyword evidence="2" id="KW-1185">Reference proteome</keyword>
<sequence>MLMHEEKPVAPPPIFRIVRTEGEVRQSLAKAPNIFRPGVGYELWDERMKFFVRGTHAQETRSYILRYLSDDAAHQFLSSKLSKSAPAGSGYPTRIRSLFVNRRPHWRMPSTQPLDSRRWNRWKVLSASTSLTSPTVCLVRLQVAVSQSLKPSARTVLSLAVGLNTVATICQYAQLNGEVSQHLLRLYL</sequence>
<dbReference type="Proteomes" id="UP000316759">
    <property type="component" value="Unassembled WGS sequence"/>
</dbReference>
<proteinExistence type="predicted"/>
<name>A0A504YXY4_FASGI</name>